<protein>
    <submittedName>
        <fullName evidence="1">Uncharacterized protein</fullName>
    </submittedName>
</protein>
<dbReference type="PATRIC" id="fig|1229908.8.peg.898"/>
<dbReference type="Proteomes" id="UP000006101">
    <property type="component" value="Chromosome"/>
</dbReference>
<dbReference type="RefSeq" id="WP_014963105.1">
    <property type="nucleotide sequence ID" value="NC_018655.1"/>
</dbReference>
<sequence>MTFQKYLGDSKMFEYDKHYRDCQQLDKPFIKAKINPQHGNYFVQIDLMPCHYKFSKNDEEKIKKTIESENDFLKSNSEPQMQGFSITSELAWFDGISVKHLDSFCNYLYDLTQDV</sequence>
<name>K0B3P7_9ARCH</name>
<reference evidence="1 2" key="1">
    <citation type="journal article" date="2012" name="J. Bacteriol.">
        <title>Draft Genome Sequence of an Ammonia-Oxidizing Archaeon, "Candidatus Nitrosopumilus koreensis" AR1, from Marine Sediment.</title>
        <authorList>
            <person name="Park S.J."/>
            <person name="Kim J.G."/>
            <person name="Jung M.Y."/>
            <person name="Kim S.J."/>
            <person name="Cha I.T."/>
            <person name="Kwon K."/>
            <person name="Lee J.H."/>
            <person name="Rhee S.K."/>
        </authorList>
    </citation>
    <scope>NUCLEOTIDE SEQUENCE [LARGE SCALE GENOMIC DNA]</scope>
    <source>
        <strain evidence="1 2">AR1</strain>
    </source>
</reference>
<dbReference type="KEGG" id="nkr:NKOR_04140"/>
<evidence type="ECO:0000313" key="1">
    <source>
        <dbReference type="EMBL" id="AFS80718.1"/>
    </source>
</evidence>
<dbReference type="HOGENOM" id="CLU_2055960_0_0_2"/>
<dbReference type="STRING" id="1229908.NKOR_04140"/>
<keyword evidence="2" id="KW-1185">Reference proteome</keyword>
<organism evidence="1 2">
    <name type="scientific">Candidatus Nitrosopumilus koreensis AR1</name>
    <dbReference type="NCBI Taxonomy" id="1229908"/>
    <lineage>
        <taxon>Archaea</taxon>
        <taxon>Nitrososphaerota</taxon>
        <taxon>Nitrososphaeria</taxon>
        <taxon>Nitrosopumilales</taxon>
        <taxon>Nitrosopumilaceae</taxon>
        <taxon>Nitrosopumilus</taxon>
    </lineage>
</organism>
<gene>
    <name evidence="1" type="ORF">NKOR_04140</name>
</gene>
<accession>K0B3P7</accession>
<evidence type="ECO:0000313" key="2">
    <source>
        <dbReference type="Proteomes" id="UP000006101"/>
    </source>
</evidence>
<dbReference type="AlphaFoldDB" id="K0B3P7"/>
<dbReference type="GeneID" id="13724866"/>
<proteinExistence type="predicted"/>
<dbReference type="EMBL" id="CP003842">
    <property type="protein sequence ID" value="AFS80718.1"/>
    <property type="molecule type" value="Genomic_DNA"/>
</dbReference>